<gene>
    <name evidence="5" type="ORF">KFL_002440160</name>
</gene>
<feature type="compositionally biased region" description="Low complexity" evidence="4">
    <location>
        <begin position="49"/>
        <end position="64"/>
    </location>
</feature>
<protein>
    <submittedName>
        <fullName evidence="5">Mitochondrial ribosomal protein L19</fullName>
    </submittedName>
</protein>
<dbReference type="PANTHER" id="PTHR15680:SF9">
    <property type="entry name" value="LARGE RIBOSOMAL SUBUNIT PROTEIN BL19M"/>
    <property type="match status" value="1"/>
</dbReference>
<dbReference type="GO" id="GO:1990904">
    <property type="term" value="C:ribonucleoprotein complex"/>
    <property type="evidence" value="ECO:0007669"/>
    <property type="project" value="UniProtKB-KW"/>
</dbReference>
<dbReference type="PANTHER" id="PTHR15680">
    <property type="entry name" value="RIBOSOMAL PROTEIN L19"/>
    <property type="match status" value="1"/>
</dbReference>
<evidence type="ECO:0000313" key="5">
    <source>
        <dbReference type="EMBL" id="GAQ85609.1"/>
    </source>
</evidence>
<dbReference type="GO" id="GO:0003735">
    <property type="term" value="F:structural constituent of ribosome"/>
    <property type="evidence" value="ECO:0000318"/>
    <property type="project" value="GO_Central"/>
</dbReference>
<dbReference type="AlphaFoldDB" id="A0A1Y1I856"/>
<dbReference type="OrthoDB" id="432645at2759"/>
<feature type="compositionally biased region" description="Polar residues" evidence="4">
    <location>
        <begin position="140"/>
        <end position="155"/>
    </location>
</feature>
<sequence>MGLKQLCVGSAIRQALRTTARPKHNMLKSAATLQDAAEFTDSCTERSKSTYSASTSSPSLEPSSRILGAEPSSPCSTQRARFDPPSFSSRIFFRPFRPHCHKSSSQFAVSAASFRQPGASFATTAFLAGPSLASGAPDPSNANQTVSNFGTGSSDQQKEVSKLRPAFKRKTNAKAVQGSADVPPGARQLATAAAAQSGLRDAPVSGGSMDQGVGKPARALPPLPPRKKTKALRKTAQHIMNILDQEAVAELKQKKNYPDFRPGDVLELDMIVPENRRRTAVVRGVCLARRNRGVGSTFVIRRVVAGEGMEYTYPLYSPNIQEIKIIERRPVRRAKLFYLRDWNPRECTV</sequence>
<evidence type="ECO:0000256" key="1">
    <source>
        <dbReference type="ARBA" id="ARBA00005781"/>
    </source>
</evidence>
<dbReference type="InterPro" id="IPR038657">
    <property type="entry name" value="Ribosomal_bL19_sf"/>
</dbReference>
<comment type="similarity">
    <text evidence="1">Belongs to the bacterial ribosomal protein bL19 family.</text>
</comment>
<evidence type="ECO:0000313" key="6">
    <source>
        <dbReference type="Proteomes" id="UP000054558"/>
    </source>
</evidence>
<keyword evidence="3" id="KW-0687">Ribonucleoprotein</keyword>
<dbReference type="NCBIfam" id="TIGR01024">
    <property type="entry name" value="rplS_bact"/>
    <property type="match status" value="1"/>
</dbReference>
<dbReference type="InterPro" id="IPR008991">
    <property type="entry name" value="Translation_prot_SH3-like_sf"/>
</dbReference>
<keyword evidence="6" id="KW-1185">Reference proteome</keyword>
<evidence type="ECO:0000256" key="4">
    <source>
        <dbReference type="SAM" id="MobiDB-lite"/>
    </source>
</evidence>
<dbReference type="STRING" id="105231.A0A1Y1I856"/>
<evidence type="ECO:0000256" key="3">
    <source>
        <dbReference type="ARBA" id="ARBA00023274"/>
    </source>
</evidence>
<proteinExistence type="inferred from homology"/>
<feature type="compositionally biased region" description="Low complexity" evidence="4">
    <location>
        <begin position="183"/>
        <end position="200"/>
    </location>
</feature>
<dbReference type="EMBL" id="DF237193">
    <property type="protein sequence ID" value="GAQ85609.1"/>
    <property type="molecule type" value="Genomic_DNA"/>
</dbReference>
<evidence type="ECO:0000256" key="2">
    <source>
        <dbReference type="ARBA" id="ARBA00022980"/>
    </source>
</evidence>
<organism evidence="5 6">
    <name type="scientific">Klebsormidium nitens</name>
    <name type="common">Green alga</name>
    <name type="synonym">Ulothrix nitens</name>
    <dbReference type="NCBI Taxonomy" id="105231"/>
    <lineage>
        <taxon>Eukaryota</taxon>
        <taxon>Viridiplantae</taxon>
        <taxon>Streptophyta</taxon>
        <taxon>Klebsormidiophyceae</taxon>
        <taxon>Klebsormidiales</taxon>
        <taxon>Klebsormidiaceae</taxon>
        <taxon>Klebsormidium</taxon>
    </lineage>
</organism>
<accession>A0A1Y1I856</accession>
<feature type="region of interest" description="Disordered" evidence="4">
    <location>
        <begin position="47"/>
        <end position="81"/>
    </location>
</feature>
<dbReference type="GO" id="GO:0005840">
    <property type="term" value="C:ribosome"/>
    <property type="evidence" value="ECO:0007669"/>
    <property type="project" value="UniProtKB-KW"/>
</dbReference>
<name>A0A1Y1I856_KLENI</name>
<dbReference type="Proteomes" id="UP000054558">
    <property type="component" value="Unassembled WGS sequence"/>
</dbReference>
<feature type="region of interest" description="Disordered" evidence="4">
    <location>
        <begin position="135"/>
        <end position="226"/>
    </location>
</feature>
<reference evidence="5 6" key="1">
    <citation type="journal article" date="2014" name="Nat. Commun.">
        <title>Klebsormidium flaccidum genome reveals primary factors for plant terrestrial adaptation.</title>
        <authorList>
            <person name="Hori K."/>
            <person name="Maruyama F."/>
            <person name="Fujisawa T."/>
            <person name="Togashi T."/>
            <person name="Yamamoto N."/>
            <person name="Seo M."/>
            <person name="Sato S."/>
            <person name="Yamada T."/>
            <person name="Mori H."/>
            <person name="Tajima N."/>
            <person name="Moriyama T."/>
            <person name="Ikeuchi M."/>
            <person name="Watanabe M."/>
            <person name="Wada H."/>
            <person name="Kobayashi K."/>
            <person name="Saito M."/>
            <person name="Masuda T."/>
            <person name="Sasaki-Sekimoto Y."/>
            <person name="Mashiguchi K."/>
            <person name="Awai K."/>
            <person name="Shimojima M."/>
            <person name="Masuda S."/>
            <person name="Iwai M."/>
            <person name="Nobusawa T."/>
            <person name="Narise T."/>
            <person name="Kondo S."/>
            <person name="Saito H."/>
            <person name="Sato R."/>
            <person name="Murakawa M."/>
            <person name="Ihara Y."/>
            <person name="Oshima-Yamada Y."/>
            <person name="Ohtaka K."/>
            <person name="Satoh M."/>
            <person name="Sonobe K."/>
            <person name="Ishii M."/>
            <person name="Ohtani R."/>
            <person name="Kanamori-Sato M."/>
            <person name="Honoki R."/>
            <person name="Miyazaki D."/>
            <person name="Mochizuki H."/>
            <person name="Umetsu J."/>
            <person name="Higashi K."/>
            <person name="Shibata D."/>
            <person name="Kamiya Y."/>
            <person name="Sato N."/>
            <person name="Nakamura Y."/>
            <person name="Tabata S."/>
            <person name="Ida S."/>
            <person name="Kurokawa K."/>
            <person name="Ohta H."/>
        </authorList>
    </citation>
    <scope>NUCLEOTIDE SEQUENCE [LARGE SCALE GENOMIC DNA]</scope>
    <source>
        <strain evidence="5 6">NIES-2285</strain>
    </source>
</reference>
<dbReference type="InterPro" id="IPR001857">
    <property type="entry name" value="Ribosomal_bL19"/>
</dbReference>
<dbReference type="PRINTS" id="PR00061">
    <property type="entry name" value="RIBOSOMALL19"/>
</dbReference>
<dbReference type="GO" id="GO:0006412">
    <property type="term" value="P:translation"/>
    <property type="evidence" value="ECO:0007669"/>
    <property type="project" value="InterPro"/>
</dbReference>
<dbReference type="SUPFAM" id="SSF50104">
    <property type="entry name" value="Translation proteins SH3-like domain"/>
    <property type="match status" value="1"/>
</dbReference>
<keyword evidence="2 5" id="KW-0689">Ribosomal protein</keyword>
<dbReference type="Gene3D" id="2.30.30.790">
    <property type="match status" value="1"/>
</dbReference>
<dbReference type="Pfam" id="PF01245">
    <property type="entry name" value="Ribosomal_L19"/>
    <property type="match status" value="1"/>
</dbReference>